<dbReference type="RefSeq" id="WP_237892213.1">
    <property type="nucleotide sequence ID" value="NZ_JAKLTY010000082.1"/>
</dbReference>
<reference evidence="1" key="1">
    <citation type="submission" date="2022-01" db="EMBL/GenBank/DDBJ databases">
        <title>Genome sequnece data of strain Bradyrhizobium sp. nov.</title>
        <authorList>
            <person name="Zhang J."/>
        </authorList>
    </citation>
    <scope>NUCLEOTIDE SEQUENCE</scope>
    <source>
        <strain evidence="1">WYCCWR 13023</strain>
    </source>
</reference>
<accession>A0A9X1RLB3</accession>
<proteinExistence type="predicted"/>
<protein>
    <submittedName>
        <fullName evidence="1">Uncharacterized protein</fullName>
    </submittedName>
</protein>
<dbReference type="Proteomes" id="UP001139054">
    <property type="component" value="Unassembled WGS sequence"/>
</dbReference>
<dbReference type="EMBL" id="JAKLTY010000082">
    <property type="protein sequence ID" value="MCG2633233.1"/>
    <property type="molecule type" value="Genomic_DNA"/>
</dbReference>
<name>A0A9X1RLB3_9BRAD</name>
<organism evidence="1 2">
    <name type="scientific">Bradyrhizobium zhengyangense</name>
    <dbReference type="NCBI Taxonomy" id="2911009"/>
    <lineage>
        <taxon>Bacteria</taxon>
        <taxon>Pseudomonadati</taxon>
        <taxon>Pseudomonadota</taxon>
        <taxon>Alphaproteobacteria</taxon>
        <taxon>Hyphomicrobiales</taxon>
        <taxon>Nitrobacteraceae</taxon>
        <taxon>Bradyrhizobium</taxon>
    </lineage>
</organism>
<dbReference type="AlphaFoldDB" id="A0A9X1RLB3"/>
<sequence>MPVIALPHIESWVPAAVNHEAVRLYDQLVTEEKSADGLKVLSRLICDPRMKVVWQELYKTKRNEKYETTDIFLHPAHVSHLSWAAEYRKQALELRKKGGEENERAVKLLEAEAAAEEGIEDFGADPRWSEQDRAAQLFLRQACRSAIDIEPVYLSEIQTTVAKLRTVAAGLRTLMIRRTILRSDGRMDLHRLMISILLVQSDAAN</sequence>
<evidence type="ECO:0000313" key="1">
    <source>
        <dbReference type="EMBL" id="MCG2633233.1"/>
    </source>
</evidence>
<evidence type="ECO:0000313" key="2">
    <source>
        <dbReference type="Proteomes" id="UP001139054"/>
    </source>
</evidence>
<comment type="caution">
    <text evidence="1">The sequence shown here is derived from an EMBL/GenBank/DDBJ whole genome shotgun (WGS) entry which is preliminary data.</text>
</comment>
<gene>
    <name evidence="1" type="ORF">L6654_42755</name>
</gene>